<dbReference type="PANTHER" id="PTHR43409:SF4">
    <property type="entry name" value="RADICAL SAM SUPERFAMILY PROTEIN"/>
    <property type="match status" value="1"/>
</dbReference>
<keyword evidence="8" id="KW-1185">Reference proteome</keyword>
<keyword evidence="3" id="KW-0479">Metal-binding</keyword>
<dbReference type="SUPFAM" id="SSF102114">
    <property type="entry name" value="Radical SAM enzymes"/>
    <property type="match status" value="1"/>
</dbReference>
<dbReference type="InterPro" id="IPR058240">
    <property type="entry name" value="rSAM_sf"/>
</dbReference>
<keyword evidence="5" id="KW-0411">Iron-sulfur</keyword>
<dbReference type="OrthoDB" id="9777636at2"/>
<dbReference type="KEGG" id="tfr:BR63_05340"/>
<name>A0A7G6E133_THEFR</name>
<dbReference type="CDD" id="cd01335">
    <property type="entry name" value="Radical_SAM"/>
    <property type="match status" value="1"/>
</dbReference>
<evidence type="ECO:0000313" key="7">
    <source>
        <dbReference type="EMBL" id="QNB45787.1"/>
    </source>
</evidence>
<dbReference type="InterPro" id="IPR051198">
    <property type="entry name" value="BchE-like"/>
</dbReference>
<comment type="cofactor">
    <cofactor evidence="1">
        <name>[4Fe-4S] cluster</name>
        <dbReference type="ChEBI" id="CHEBI:49883"/>
    </cofactor>
</comment>
<dbReference type="Pfam" id="PF04055">
    <property type="entry name" value="Radical_SAM"/>
    <property type="match status" value="1"/>
</dbReference>
<dbReference type="EMBL" id="CP045798">
    <property type="protein sequence ID" value="QNB45787.1"/>
    <property type="molecule type" value="Genomic_DNA"/>
</dbReference>
<evidence type="ECO:0000256" key="1">
    <source>
        <dbReference type="ARBA" id="ARBA00001966"/>
    </source>
</evidence>
<dbReference type="PANTHER" id="PTHR43409">
    <property type="entry name" value="ANAEROBIC MAGNESIUM-PROTOPORPHYRIN IX MONOMETHYL ESTER CYCLASE-RELATED"/>
    <property type="match status" value="1"/>
</dbReference>
<dbReference type="SFLD" id="SFLDG01082">
    <property type="entry name" value="B12-binding_domain_containing"/>
    <property type="match status" value="1"/>
</dbReference>
<organism evidence="7 8">
    <name type="scientific">Thermanaerosceptrum fracticalcis</name>
    <dbReference type="NCBI Taxonomy" id="1712410"/>
    <lineage>
        <taxon>Bacteria</taxon>
        <taxon>Bacillati</taxon>
        <taxon>Bacillota</taxon>
        <taxon>Clostridia</taxon>
        <taxon>Eubacteriales</taxon>
        <taxon>Peptococcaceae</taxon>
        <taxon>Thermanaerosceptrum</taxon>
    </lineage>
</organism>
<dbReference type="Proteomes" id="UP000515847">
    <property type="component" value="Chromosome"/>
</dbReference>
<dbReference type="PROSITE" id="PS51918">
    <property type="entry name" value="RADICAL_SAM"/>
    <property type="match status" value="1"/>
</dbReference>
<feature type="domain" description="Radical SAM core" evidence="6">
    <location>
        <begin position="9"/>
        <end position="241"/>
    </location>
</feature>
<dbReference type="SFLD" id="SFLDS00029">
    <property type="entry name" value="Radical_SAM"/>
    <property type="match status" value="1"/>
</dbReference>
<dbReference type="GO" id="GO:0051536">
    <property type="term" value="F:iron-sulfur cluster binding"/>
    <property type="evidence" value="ECO:0007669"/>
    <property type="project" value="UniProtKB-KW"/>
</dbReference>
<reference evidence="7 8" key="1">
    <citation type="journal article" date="2019" name="Front. Microbiol.">
        <title>Thermoanaerosceptrum fracticalcis gen. nov. sp. nov., a Novel Fumarate-Fermenting Microorganism From a Deep Fractured Carbonate Aquifer of the US Great Basin.</title>
        <authorList>
            <person name="Hamilton-Brehm S.D."/>
            <person name="Stewart L.E."/>
            <person name="Zavarin M."/>
            <person name="Caldwell M."/>
            <person name="Lawson P.A."/>
            <person name="Onstott T.C."/>
            <person name="Grzymski J."/>
            <person name="Neveux I."/>
            <person name="Lollar B.S."/>
            <person name="Russell C.E."/>
            <person name="Moser D.P."/>
        </authorList>
    </citation>
    <scope>NUCLEOTIDE SEQUENCE [LARGE SCALE GENOMIC DNA]</scope>
    <source>
        <strain evidence="7 8">DRI-13</strain>
    </source>
</reference>
<protein>
    <submittedName>
        <fullName evidence="7">Radical SAM protein</fullName>
    </submittedName>
</protein>
<dbReference type="RefSeq" id="WP_034419677.1">
    <property type="nucleotide sequence ID" value="NZ_CP045798.1"/>
</dbReference>
<dbReference type="InterPro" id="IPR007197">
    <property type="entry name" value="rSAM"/>
</dbReference>
<evidence type="ECO:0000256" key="4">
    <source>
        <dbReference type="ARBA" id="ARBA00023004"/>
    </source>
</evidence>
<dbReference type="GO" id="GO:0003824">
    <property type="term" value="F:catalytic activity"/>
    <property type="evidence" value="ECO:0007669"/>
    <property type="project" value="InterPro"/>
</dbReference>
<dbReference type="GO" id="GO:0046872">
    <property type="term" value="F:metal ion binding"/>
    <property type="evidence" value="ECO:0007669"/>
    <property type="project" value="UniProtKB-KW"/>
</dbReference>
<evidence type="ECO:0000256" key="2">
    <source>
        <dbReference type="ARBA" id="ARBA00022691"/>
    </source>
</evidence>
<proteinExistence type="predicted"/>
<dbReference type="InterPro" id="IPR006638">
    <property type="entry name" value="Elp3/MiaA/NifB-like_rSAM"/>
</dbReference>
<dbReference type="InterPro" id="IPR023404">
    <property type="entry name" value="rSAM_horseshoe"/>
</dbReference>
<dbReference type="Gene3D" id="3.80.30.20">
    <property type="entry name" value="tm_1862 like domain"/>
    <property type="match status" value="1"/>
</dbReference>
<evidence type="ECO:0000256" key="5">
    <source>
        <dbReference type="ARBA" id="ARBA00023014"/>
    </source>
</evidence>
<evidence type="ECO:0000313" key="8">
    <source>
        <dbReference type="Proteomes" id="UP000515847"/>
    </source>
</evidence>
<evidence type="ECO:0000259" key="6">
    <source>
        <dbReference type="PROSITE" id="PS51918"/>
    </source>
</evidence>
<gene>
    <name evidence="7" type="ORF">BR63_05340</name>
</gene>
<evidence type="ECO:0000256" key="3">
    <source>
        <dbReference type="ARBA" id="ARBA00022723"/>
    </source>
</evidence>
<accession>A0A7G6E133</accession>
<keyword evidence="2" id="KW-0949">S-adenosyl-L-methionine</keyword>
<dbReference type="AlphaFoldDB" id="A0A7G6E133"/>
<dbReference type="SMART" id="SM00729">
    <property type="entry name" value="Elp3"/>
    <property type="match status" value="1"/>
</dbReference>
<sequence length="291" mass="33127">MNYDYPLYRPPSEAYSLILQVTIGCSHNACTFCTMYKQKRFRQKDWPEISELINTASQEYPRTKRIFLADGNALALPTETLVKTLKLLYENFPSLERVSIYGGPKDILSKTSAELETLYQEGLGLVYLGIESGSEKILKLVNKGVSPLEMIEAGQKVKKSGLQLSATIISGLGGKELWEEHALETARVASEINPHYLASLTLLLEEGAPLLRKIKEGRFIFLTPWETLRELYLLMQHVNLDKCIYRANHVSNYFSLAGVLNQERNLILQKLEYYLSRADIKALPVDYNRML</sequence>
<dbReference type="SFLD" id="SFLDG01095">
    <property type="entry name" value="Uncharacterised_Radical_SAM_Su"/>
    <property type="match status" value="1"/>
</dbReference>
<keyword evidence="4" id="KW-0408">Iron</keyword>